<dbReference type="InterPro" id="IPR029058">
    <property type="entry name" value="AB_hydrolase_fold"/>
</dbReference>
<dbReference type="AlphaFoldDB" id="A0A1I7GX82"/>
<evidence type="ECO:0000313" key="3">
    <source>
        <dbReference type="Proteomes" id="UP000199391"/>
    </source>
</evidence>
<keyword evidence="3" id="KW-1185">Reference proteome</keyword>
<dbReference type="RefSeq" id="WP_229489415.1">
    <property type="nucleotide sequence ID" value="NZ_FPBO01000004.1"/>
</dbReference>
<dbReference type="EMBL" id="FPBO01000004">
    <property type="protein sequence ID" value="SFU52896.1"/>
    <property type="molecule type" value="Genomic_DNA"/>
</dbReference>
<dbReference type="PANTHER" id="PTHR12277">
    <property type="entry name" value="ALPHA/BETA HYDROLASE DOMAIN-CONTAINING PROTEIN"/>
    <property type="match status" value="1"/>
</dbReference>
<evidence type="ECO:0000259" key="1">
    <source>
        <dbReference type="Pfam" id="PF12146"/>
    </source>
</evidence>
<gene>
    <name evidence="2" type="ORF">SAMN05216552_1004165</name>
</gene>
<dbReference type="PANTHER" id="PTHR12277:SF81">
    <property type="entry name" value="PROTEIN ABHD13"/>
    <property type="match status" value="1"/>
</dbReference>
<dbReference type="InterPro" id="IPR022742">
    <property type="entry name" value="Hydrolase_4"/>
</dbReference>
<dbReference type="Pfam" id="PF12146">
    <property type="entry name" value="Hydrolase_4"/>
    <property type="match status" value="1"/>
</dbReference>
<protein>
    <recommendedName>
        <fullName evidence="1">Serine aminopeptidase S33 domain-containing protein</fullName>
    </recommendedName>
</protein>
<accession>A0A1I7GX82</accession>
<dbReference type="Gene3D" id="3.40.50.1820">
    <property type="entry name" value="alpha/beta hydrolase"/>
    <property type="match status" value="1"/>
</dbReference>
<name>A0A1I7GX82_9BURK</name>
<organism evidence="2 3">
    <name type="scientific">Pseudoduganella namucuonensis</name>
    <dbReference type="NCBI Taxonomy" id="1035707"/>
    <lineage>
        <taxon>Bacteria</taxon>
        <taxon>Pseudomonadati</taxon>
        <taxon>Pseudomonadota</taxon>
        <taxon>Betaproteobacteria</taxon>
        <taxon>Burkholderiales</taxon>
        <taxon>Oxalobacteraceae</taxon>
        <taxon>Telluria group</taxon>
        <taxon>Pseudoduganella</taxon>
    </lineage>
</organism>
<dbReference type="Proteomes" id="UP000199391">
    <property type="component" value="Unassembled WGS sequence"/>
</dbReference>
<evidence type="ECO:0000313" key="2">
    <source>
        <dbReference type="EMBL" id="SFU52896.1"/>
    </source>
</evidence>
<dbReference type="SUPFAM" id="SSF53474">
    <property type="entry name" value="alpha/beta-Hydrolases"/>
    <property type="match status" value="1"/>
</dbReference>
<feature type="domain" description="Serine aminopeptidase S33" evidence="1">
    <location>
        <begin position="99"/>
        <end position="174"/>
    </location>
</feature>
<dbReference type="STRING" id="1035707.SAMN05216552_1004165"/>
<proteinExistence type="predicted"/>
<sequence length="263" mass="27979">MNPRLAAVLAFAGKLAALAALGYLGLCAALFVFQRSLIYMPPPASPVEGADVVALPVDGAELRVTVRDRQGARALVYFGGNAEDVNLGLPDLAAAFPERAIYLMHYRGYGGSTGSPTERALVADALVLFDKARARHGSVIVMGRSLGSGVAVQVASRRPVAGLVLVTPYDSVQTLAARLFGYIPVGTLLRDKFESWRYAPRVAAPTLILAAEHDEVIPRASTESLLASFPSPVATLRIVPGTGHNTISLSPEYVRLLRDFANR</sequence>
<reference evidence="3" key="1">
    <citation type="submission" date="2016-10" db="EMBL/GenBank/DDBJ databases">
        <authorList>
            <person name="Varghese N."/>
            <person name="Submissions S."/>
        </authorList>
    </citation>
    <scope>NUCLEOTIDE SEQUENCE [LARGE SCALE GENOMIC DNA]</scope>
    <source>
        <strain evidence="3">CGMCC 1.11014</strain>
    </source>
</reference>